<accession>A0A556QK33</accession>
<evidence type="ECO:0000313" key="3">
    <source>
        <dbReference type="Proteomes" id="UP000315648"/>
    </source>
</evidence>
<gene>
    <name evidence="2" type="ORF">FPL22_12965</name>
</gene>
<protein>
    <submittedName>
        <fullName evidence="2">Uncharacterized protein</fullName>
    </submittedName>
</protein>
<keyword evidence="1" id="KW-0472">Membrane</keyword>
<keyword evidence="1" id="KW-1133">Transmembrane helix</keyword>
<reference evidence="2 3" key="1">
    <citation type="submission" date="2019-07" db="EMBL/GenBank/DDBJ databases">
        <title>Description of 53C-WASEF.</title>
        <authorList>
            <person name="Pitt A."/>
            <person name="Hahn M.W."/>
        </authorList>
    </citation>
    <scope>NUCLEOTIDE SEQUENCE [LARGE SCALE GENOMIC DNA]</scope>
    <source>
        <strain evidence="2 3">53C-WASEF</strain>
    </source>
</reference>
<evidence type="ECO:0000313" key="2">
    <source>
        <dbReference type="EMBL" id="TSJ77015.1"/>
    </source>
</evidence>
<feature type="transmembrane region" description="Helical" evidence="1">
    <location>
        <begin position="128"/>
        <end position="153"/>
    </location>
</feature>
<evidence type="ECO:0000256" key="1">
    <source>
        <dbReference type="SAM" id="Phobius"/>
    </source>
</evidence>
<keyword evidence="1" id="KW-0812">Transmembrane</keyword>
<dbReference type="AlphaFoldDB" id="A0A556QK33"/>
<dbReference type="RefSeq" id="WP_144230836.1">
    <property type="nucleotide sequence ID" value="NZ_CBCRVV010000006.1"/>
</dbReference>
<proteinExistence type="predicted"/>
<sequence>MAVTSNLPSCPLCKRTIPAEDFNVSTDLAYCRSCNQAHSLIALMENARLDALLEEPVPGTWKHQNMQGDVVLGASHRSLKMAAGLLAVALFWNGIVSVFVAIATASTLKLSGITLPDSFPEFKNEGGPMGWGFTIFLWCFLTPFIAVGTWMIISFLMSLAGKTVVTIGSGKGKIFTGVGPFGRTKRFNPADVKSISVRAKFVADSDGGGHQDEKIYIELHNGEELTFGGSLPKKRKYQLAARLREATGLGAS</sequence>
<organism evidence="2 3">
    <name type="scientific">Rariglobus hedericola</name>
    <dbReference type="NCBI Taxonomy" id="2597822"/>
    <lineage>
        <taxon>Bacteria</taxon>
        <taxon>Pseudomonadati</taxon>
        <taxon>Verrucomicrobiota</taxon>
        <taxon>Opitutia</taxon>
        <taxon>Opitutales</taxon>
        <taxon>Opitutaceae</taxon>
        <taxon>Rariglobus</taxon>
    </lineage>
</organism>
<feature type="transmembrane region" description="Helical" evidence="1">
    <location>
        <begin position="85"/>
        <end position="108"/>
    </location>
</feature>
<dbReference type="EMBL" id="VMBG01000002">
    <property type="protein sequence ID" value="TSJ77015.1"/>
    <property type="molecule type" value="Genomic_DNA"/>
</dbReference>
<name>A0A556QK33_9BACT</name>
<keyword evidence="3" id="KW-1185">Reference proteome</keyword>
<dbReference type="OrthoDB" id="194880at2"/>
<comment type="caution">
    <text evidence="2">The sequence shown here is derived from an EMBL/GenBank/DDBJ whole genome shotgun (WGS) entry which is preliminary data.</text>
</comment>
<dbReference type="Proteomes" id="UP000315648">
    <property type="component" value="Unassembled WGS sequence"/>
</dbReference>